<protein>
    <submittedName>
        <fullName evidence="1">Uncharacterized protein</fullName>
    </submittedName>
</protein>
<gene>
    <name evidence="1" type="ORF">E3C22_23295</name>
</gene>
<name>A0A4Y8RA84_9HYPH</name>
<accession>A0A4Y8RA84</accession>
<keyword evidence="2" id="KW-1185">Reference proteome</keyword>
<dbReference type="RefSeq" id="WP_134764287.1">
    <property type="nucleotide sequence ID" value="NZ_SOZD01000014.1"/>
</dbReference>
<dbReference type="EMBL" id="SOZD01000014">
    <property type="protein sequence ID" value="TFF17776.1"/>
    <property type="molecule type" value="Genomic_DNA"/>
</dbReference>
<reference evidence="1 2" key="1">
    <citation type="submission" date="2019-03" db="EMBL/GenBank/DDBJ databases">
        <title>Jiella endophytica sp. nov., a novel endophytic bacterium isolated from root of Ficus microcarpa Linn. f.</title>
        <authorList>
            <person name="Tuo L."/>
        </authorList>
    </citation>
    <scope>NUCLEOTIDE SEQUENCE [LARGE SCALE GENOMIC DNA]</scope>
    <source>
        <strain evidence="1 2">CBS5Q-3</strain>
    </source>
</reference>
<comment type="caution">
    <text evidence="1">The sequence shown here is derived from an EMBL/GenBank/DDBJ whole genome shotgun (WGS) entry which is preliminary data.</text>
</comment>
<dbReference type="Proteomes" id="UP000298179">
    <property type="component" value="Unassembled WGS sequence"/>
</dbReference>
<sequence length="86" mass="9623">MSDWFFHRGIPVMGEKPAFKAPRGNRSIERLAIYAPQPADAASGAKRNKRAISAGEWLPHCDRRLRQLARRTRAAAPEISGSSRRP</sequence>
<evidence type="ECO:0000313" key="1">
    <source>
        <dbReference type="EMBL" id="TFF17776.1"/>
    </source>
</evidence>
<proteinExistence type="predicted"/>
<evidence type="ECO:0000313" key="2">
    <source>
        <dbReference type="Proteomes" id="UP000298179"/>
    </source>
</evidence>
<dbReference type="AlphaFoldDB" id="A0A4Y8RA84"/>
<organism evidence="1 2">
    <name type="scientific">Jiella endophytica</name>
    <dbReference type="NCBI Taxonomy" id="2558362"/>
    <lineage>
        <taxon>Bacteria</taxon>
        <taxon>Pseudomonadati</taxon>
        <taxon>Pseudomonadota</taxon>
        <taxon>Alphaproteobacteria</taxon>
        <taxon>Hyphomicrobiales</taxon>
        <taxon>Aurantimonadaceae</taxon>
        <taxon>Jiella</taxon>
    </lineage>
</organism>